<evidence type="ECO:0000313" key="3">
    <source>
        <dbReference type="EMBL" id="KAK7538071.1"/>
    </source>
</evidence>
<protein>
    <submittedName>
        <fullName evidence="3">Uncharacterized protein</fullName>
    </submittedName>
</protein>
<reference evidence="3 4" key="1">
    <citation type="submission" date="2024-04" db="EMBL/GenBank/DDBJ databases">
        <title>Phyllosticta paracitricarpa is synonymous to the EU quarantine fungus P. citricarpa based on phylogenomic analyses.</title>
        <authorList>
            <consortium name="Lawrence Berkeley National Laboratory"/>
            <person name="Van ingen-buijs V.A."/>
            <person name="Van westerhoven A.C."/>
            <person name="Haridas S."/>
            <person name="Skiadas P."/>
            <person name="Martin F."/>
            <person name="Groenewald J.Z."/>
            <person name="Crous P.W."/>
            <person name="Seidl M.F."/>
        </authorList>
    </citation>
    <scope>NUCLEOTIDE SEQUENCE [LARGE SCALE GENOMIC DNA]</scope>
    <source>
        <strain evidence="3 4">CPC 17464</strain>
    </source>
</reference>
<dbReference type="EMBL" id="JBBPEH010000005">
    <property type="protein sequence ID" value="KAK7538071.1"/>
    <property type="molecule type" value="Genomic_DNA"/>
</dbReference>
<gene>
    <name evidence="2" type="ORF">J3D65DRAFT_144321</name>
    <name evidence="3" type="ORF">J3D65DRAFT_313782</name>
</gene>
<feature type="compositionally biased region" description="Basic residues" evidence="1">
    <location>
        <begin position="87"/>
        <end position="99"/>
    </location>
</feature>
<dbReference type="EMBL" id="JBBPEH010000013">
    <property type="protein sequence ID" value="KAK7530989.1"/>
    <property type="molecule type" value="Genomic_DNA"/>
</dbReference>
<feature type="compositionally biased region" description="Low complexity" evidence="1">
    <location>
        <begin position="187"/>
        <end position="196"/>
    </location>
</feature>
<dbReference type="GeneID" id="92026937"/>
<evidence type="ECO:0000313" key="4">
    <source>
        <dbReference type="Proteomes" id="UP001360953"/>
    </source>
</evidence>
<feature type="compositionally biased region" description="Polar residues" evidence="1">
    <location>
        <begin position="47"/>
        <end position="63"/>
    </location>
</feature>
<keyword evidence="4" id="KW-1185">Reference proteome</keyword>
<organism evidence="3 4">
    <name type="scientific">Phyllosticta citribraziliensis</name>
    <dbReference type="NCBI Taxonomy" id="989973"/>
    <lineage>
        <taxon>Eukaryota</taxon>
        <taxon>Fungi</taxon>
        <taxon>Dikarya</taxon>
        <taxon>Ascomycota</taxon>
        <taxon>Pezizomycotina</taxon>
        <taxon>Dothideomycetes</taxon>
        <taxon>Dothideomycetes incertae sedis</taxon>
        <taxon>Botryosphaeriales</taxon>
        <taxon>Phyllostictaceae</taxon>
        <taxon>Phyllosticta</taxon>
    </lineage>
</organism>
<feature type="region of interest" description="Disordered" evidence="1">
    <location>
        <begin position="158"/>
        <end position="199"/>
    </location>
</feature>
<sequence>MESTAAMFRFFASPVPWGRRPQCSDSLLRPPSPPRPSATPTLRPPKQTLSSAHNRLNSSSPTRKSWKKPSLYYAPTSPPKKCTTKTFSRRRRPRRKPNLPKRDSNAPAQQTELIERPSSPRLQLTYAQNLTSTPSPVRRLLLPLSGVSKVEQTGIRRPCVLPGRATSTANAEPTKAARGTHQSNLASNPSRESNNSIRRRSTLGENMLGLRSTRLMSCRRRRDDHVHPQQTRLKYSTRKPTAALSLRTIHFRVPDASGRHFSTGLWVVSKWGRSWGWCHGFTASPAECHAPMYSINQHCTHRSKYLLNLAPCICVSMFSRPVSKFSRRSCPGSIAEVNL</sequence>
<evidence type="ECO:0000256" key="1">
    <source>
        <dbReference type="SAM" id="MobiDB-lite"/>
    </source>
</evidence>
<dbReference type="Proteomes" id="UP001360953">
    <property type="component" value="Unassembled WGS sequence"/>
</dbReference>
<name>A0ABR1LSA9_9PEZI</name>
<accession>A0ABR1LSA9</accession>
<evidence type="ECO:0000313" key="2">
    <source>
        <dbReference type="EMBL" id="KAK7530989.1"/>
    </source>
</evidence>
<proteinExistence type="predicted"/>
<feature type="region of interest" description="Disordered" evidence="1">
    <location>
        <begin position="15"/>
        <end position="121"/>
    </location>
</feature>
<comment type="caution">
    <text evidence="3">The sequence shown here is derived from an EMBL/GenBank/DDBJ whole genome shotgun (WGS) entry which is preliminary data.</text>
</comment>
<dbReference type="RefSeq" id="XP_066651062.1">
    <property type="nucleotide sequence ID" value="XM_066794031.1"/>
</dbReference>